<reference evidence="9" key="1">
    <citation type="submission" date="2023-10" db="EMBL/GenBank/DDBJ databases">
        <authorList>
            <person name="Noh H."/>
        </authorList>
    </citation>
    <scope>NUCLEOTIDE SEQUENCE</scope>
    <source>
        <strain evidence="9">DUCC4014</strain>
    </source>
</reference>
<name>A0AAF0XZ20_9TREE</name>
<protein>
    <submittedName>
        <fullName evidence="9">Purtative protein</fullName>
    </submittedName>
</protein>
<keyword evidence="10" id="KW-1185">Reference proteome</keyword>
<evidence type="ECO:0000256" key="4">
    <source>
        <dbReference type="ARBA" id="ARBA00022989"/>
    </source>
</evidence>
<dbReference type="Gene3D" id="1.20.5.340">
    <property type="match status" value="1"/>
</dbReference>
<keyword evidence="7 8" id="KW-0472">Membrane</keyword>
<evidence type="ECO:0000256" key="5">
    <source>
        <dbReference type="ARBA" id="ARBA00023054"/>
    </source>
</evidence>
<dbReference type="PANTHER" id="PTHR14360">
    <property type="entry name" value="PROTEIN FMP32, MITOCHONDRIAL"/>
    <property type="match status" value="1"/>
</dbReference>
<accession>A0AAF0XZ20</accession>
<dbReference type="InterPro" id="IPR024461">
    <property type="entry name" value="CCDC90-like"/>
</dbReference>
<keyword evidence="6" id="KW-0496">Mitochondrion</keyword>
<keyword evidence="3 8" id="KW-0812">Transmembrane</keyword>
<evidence type="ECO:0000256" key="7">
    <source>
        <dbReference type="ARBA" id="ARBA00023136"/>
    </source>
</evidence>
<dbReference type="GO" id="GO:0016020">
    <property type="term" value="C:membrane"/>
    <property type="evidence" value="ECO:0007669"/>
    <property type="project" value="UniProtKB-SubCell"/>
</dbReference>
<evidence type="ECO:0000256" key="3">
    <source>
        <dbReference type="ARBA" id="ARBA00022692"/>
    </source>
</evidence>
<organism evidence="9 10">
    <name type="scientific">Vanrija pseudolonga</name>
    <dbReference type="NCBI Taxonomy" id="143232"/>
    <lineage>
        <taxon>Eukaryota</taxon>
        <taxon>Fungi</taxon>
        <taxon>Dikarya</taxon>
        <taxon>Basidiomycota</taxon>
        <taxon>Agaricomycotina</taxon>
        <taxon>Tremellomycetes</taxon>
        <taxon>Trichosporonales</taxon>
        <taxon>Trichosporonaceae</taxon>
        <taxon>Vanrija</taxon>
    </lineage>
</organism>
<keyword evidence="4 8" id="KW-1133">Transmembrane helix</keyword>
<evidence type="ECO:0000313" key="9">
    <source>
        <dbReference type="EMBL" id="WOO76593.1"/>
    </source>
</evidence>
<proteinExistence type="predicted"/>
<dbReference type="GO" id="GO:0005739">
    <property type="term" value="C:mitochondrion"/>
    <property type="evidence" value="ECO:0007669"/>
    <property type="project" value="UniProtKB-SubCell"/>
</dbReference>
<dbReference type="Proteomes" id="UP000827549">
    <property type="component" value="Chromosome 1"/>
</dbReference>
<keyword evidence="5" id="KW-0175">Coiled coil</keyword>
<evidence type="ECO:0000256" key="8">
    <source>
        <dbReference type="SAM" id="Phobius"/>
    </source>
</evidence>
<sequence>MESAEASAAAAADTVAAAADLLPAVPDAQYHHRVPQHPFNTHLFVNTLERAAVPAPNARVLMEGVRGLITARTQRAVDTQLSVEEMDNNAYLFKAALSELRTEMSTRARNDGLKLRAVANAIRREVDGLDQTIKESVLQMKHDIEIDMNNRKAETTAELKRFDIAVEEINNKFTISLGELRTDIESSKWDATRRAIAVIITLVMFGVVMSTVTMGAAKEEKEKAEKEEKEKAAMKDAAVGPDEHLDDHAYEHAAHHVDPALNSRVDQLLVDRAVLDRDILAGKALAKKEKEKEAGRI</sequence>
<feature type="transmembrane region" description="Helical" evidence="8">
    <location>
        <begin position="195"/>
        <end position="217"/>
    </location>
</feature>
<evidence type="ECO:0000256" key="1">
    <source>
        <dbReference type="ARBA" id="ARBA00004173"/>
    </source>
</evidence>
<dbReference type="PANTHER" id="PTHR14360:SF12">
    <property type="entry name" value="MOZ PROTEIN REPRESENTS A CHROMATIN-ASSOCIATED ACETYLTRANSFERASE"/>
    <property type="match status" value="1"/>
</dbReference>
<dbReference type="EMBL" id="CP086714">
    <property type="protein sequence ID" value="WOO76593.1"/>
    <property type="molecule type" value="Genomic_DNA"/>
</dbReference>
<dbReference type="Pfam" id="PF07798">
    <property type="entry name" value="CCDC90-like"/>
    <property type="match status" value="1"/>
</dbReference>
<evidence type="ECO:0000256" key="6">
    <source>
        <dbReference type="ARBA" id="ARBA00023128"/>
    </source>
</evidence>
<dbReference type="GeneID" id="87803478"/>
<comment type="subcellular location">
    <subcellularLocation>
        <location evidence="2">Membrane</location>
    </subcellularLocation>
    <subcellularLocation>
        <location evidence="1">Mitochondrion</location>
    </subcellularLocation>
</comment>
<evidence type="ECO:0000256" key="2">
    <source>
        <dbReference type="ARBA" id="ARBA00004370"/>
    </source>
</evidence>
<dbReference type="AlphaFoldDB" id="A0AAF0XZ20"/>
<evidence type="ECO:0000313" key="10">
    <source>
        <dbReference type="Proteomes" id="UP000827549"/>
    </source>
</evidence>
<dbReference type="RefSeq" id="XP_062622625.1">
    <property type="nucleotide sequence ID" value="XM_062766641.1"/>
</dbReference>
<gene>
    <name evidence="9" type="primary">pi071_0</name>
    <name evidence="9" type="ORF">LOC62_01G000219</name>
</gene>